<feature type="region of interest" description="Disordered" evidence="1">
    <location>
        <begin position="317"/>
        <end position="369"/>
    </location>
</feature>
<proteinExistence type="predicted"/>
<sequence length="470" mass="51501">MRGNPNPRGAMQRRYAAGSEDFGMSQGSSFPARLPVGSSGLPLIRCPRCGAAVVECRSMRHGGKVFFKCEENEQDVPNCCKFFKWIESYRKMVEGMSEHVVDEGPSDVAVVDGSIEMKWSSVDDGKIDKLINLIEVLGYLTGKTMAPAAQIERKEGEKGEKTVMVDNPAFEEWFAADQQVLGFLLSSLSRDILNQVAGARSAALAWKAIGDMFGSQTRARTLNVRLALQTTSKGTMTISEYFGKMKAYSDEIASTGKPLDEEDMIAYIVNGLDGDYDSFVSALGMRVEPISMTELYAQLLNFENMLHLRQQGSANAALRGSGGRSNFAPRGGSTSAAGGSNSGRGRGDGGSRGRGNMRANRGRGGNQQQCVDTRPVCQVCYKRGHVAAECWHRFDANYVPDERHVAAAAYAYGVDTNWYIHTGATDHLTSELDKLTTKEKYKGTSTLQMVQQRAKWTFSKEFNGQLTERA</sequence>
<reference evidence="3" key="1">
    <citation type="journal article" date="2005" name="Nature">
        <title>The map-based sequence of the rice genome.</title>
        <authorList>
            <consortium name="International rice genome sequencing project (IRGSP)"/>
            <person name="Matsumoto T."/>
            <person name="Wu J."/>
            <person name="Kanamori H."/>
            <person name="Katayose Y."/>
            <person name="Fujisawa M."/>
            <person name="Namiki N."/>
            <person name="Mizuno H."/>
            <person name="Yamamoto K."/>
            <person name="Antonio B.A."/>
            <person name="Baba T."/>
            <person name="Sakata K."/>
            <person name="Nagamura Y."/>
            <person name="Aoki H."/>
            <person name="Arikawa K."/>
            <person name="Arita K."/>
            <person name="Bito T."/>
            <person name="Chiden Y."/>
            <person name="Fujitsuka N."/>
            <person name="Fukunaka R."/>
            <person name="Hamada M."/>
            <person name="Harada C."/>
            <person name="Hayashi A."/>
            <person name="Hijishita S."/>
            <person name="Honda M."/>
            <person name="Hosokawa S."/>
            <person name="Ichikawa Y."/>
            <person name="Idonuma A."/>
            <person name="Iijima M."/>
            <person name="Ikeda M."/>
            <person name="Ikeno M."/>
            <person name="Ito K."/>
            <person name="Ito S."/>
            <person name="Ito T."/>
            <person name="Ito Y."/>
            <person name="Ito Y."/>
            <person name="Iwabuchi A."/>
            <person name="Kamiya K."/>
            <person name="Karasawa W."/>
            <person name="Kurita K."/>
            <person name="Katagiri S."/>
            <person name="Kikuta A."/>
            <person name="Kobayashi H."/>
            <person name="Kobayashi N."/>
            <person name="Machita K."/>
            <person name="Maehara T."/>
            <person name="Masukawa M."/>
            <person name="Mizubayashi T."/>
            <person name="Mukai Y."/>
            <person name="Nagasaki H."/>
            <person name="Nagata Y."/>
            <person name="Naito S."/>
            <person name="Nakashima M."/>
            <person name="Nakama Y."/>
            <person name="Nakamichi Y."/>
            <person name="Nakamura M."/>
            <person name="Meguro A."/>
            <person name="Negishi M."/>
            <person name="Ohta I."/>
            <person name="Ohta T."/>
            <person name="Okamoto M."/>
            <person name="Ono N."/>
            <person name="Saji S."/>
            <person name="Sakaguchi M."/>
            <person name="Sakai K."/>
            <person name="Shibata M."/>
            <person name="Shimokawa T."/>
            <person name="Song J."/>
            <person name="Takazaki Y."/>
            <person name="Terasawa K."/>
            <person name="Tsugane M."/>
            <person name="Tsuji K."/>
            <person name="Ueda S."/>
            <person name="Waki K."/>
            <person name="Yamagata H."/>
            <person name="Yamamoto M."/>
            <person name="Yamamoto S."/>
            <person name="Yamane H."/>
            <person name="Yoshiki S."/>
            <person name="Yoshihara R."/>
            <person name="Yukawa K."/>
            <person name="Zhong H."/>
            <person name="Yano M."/>
            <person name="Yuan Q."/>
            <person name="Ouyang S."/>
            <person name="Liu J."/>
            <person name="Jones K.M."/>
            <person name="Gansberger K."/>
            <person name="Moffat K."/>
            <person name="Hill J."/>
            <person name="Bera J."/>
            <person name="Fadrosh D."/>
            <person name="Jin S."/>
            <person name="Johri S."/>
            <person name="Kim M."/>
            <person name="Overton L."/>
            <person name="Reardon M."/>
            <person name="Tsitrin T."/>
            <person name="Vuong H."/>
            <person name="Weaver B."/>
            <person name="Ciecko A."/>
            <person name="Tallon L."/>
            <person name="Jackson J."/>
            <person name="Pai G."/>
            <person name="Aken S.V."/>
            <person name="Utterback T."/>
            <person name="Reidmuller S."/>
            <person name="Feldblyum T."/>
            <person name="Hsiao J."/>
            <person name="Zismann V."/>
            <person name="Iobst S."/>
            <person name="de Vazeille A.R."/>
            <person name="Buell C.R."/>
            <person name="Ying K."/>
            <person name="Li Y."/>
            <person name="Lu T."/>
            <person name="Huang Y."/>
            <person name="Zhao Q."/>
            <person name="Feng Q."/>
            <person name="Zhang L."/>
            <person name="Zhu J."/>
            <person name="Weng Q."/>
            <person name="Mu J."/>
            <person name="Lu Y."/>
            <person name="Fan D."/>
            <person name="Liu Y."/>
            <person name="Guan J."/>
            <person name="Zhang Y."/>
            <person name="Yu S."/>
            <person name="Liu X."/>
            <person name="Zhang Y."/>
            <person name="Hong G."/>
            <person name="Han B."/>
            <person name="Choisne N."/>
            <person name="Demange N."/>
            <person name="Orjeda G."/>
            <person name="Samain S."/>
            <person name="Cattolico L."/>
            <person name="Pelletier E."/>
            <person name="Couloux A."/>
            <person name="Segurens B."/>
            <person name="Wincker P."/>
            <person name="D'Hont A."/>
            <person name="Scarpelli C."/>
            <person name="Weissenbach J."/>
            <person name="Salanoubat M."/>
            <person name="Quetier F."/>
            <person name="Yu Y."/>
            <person name="Kim H.R."/>
            <person name="Rambo T."/>
            <person name="Currie J."/>
            <person name="Collura K."/>
            <person name="Luo M."/>
            <person name="Yang T."/>
            <person name="Ammiraju J.S.S."/>
            <person name="Engler F."/>
            <person name="Soderlund C."/>
            <person name="Wing R.A."/>
            <person name="Palmer L.E."/>
            <person name="de la Bastide M."/>
            <person name="Spiegel L."/>
            <person name="Nascimento L."/>
            <person name="Zutavern T."/>
            <person name="O'Shaughnessy A."/>
            <person name="Dike S."/>
            <person name="Dedhia N."/>
            <person name="Preston R."/>
            <person name="Balija V."/>
            <person name="McCombie W.R."/>
            <person name="Chow T."/>
            <person name="Chen H."/>
            <person name="Chung M."/>
            <person name="Chen C."/>
            <person name="Shaw J."/>
            <person name="Wu H."/>
            <person name="Hsiao K."/>
            <person name="Chao Y."/>
            <person name="Chu M."/>
            <person name="Cheng C."/>
            <person name="Hour A."/>
            <person name="Lee P."/>
            <person name="Lin S."/>
            <person name="Lin Y."/>
            <person name="Liou J."/>
            <person name="Liu S."/>
            <person name="Hsing Y."/>
            <person name="Raghuvanshi S."/>
            <person name="Mohanty A."/>
            <person name="Bharti A.K."/>
            <person name="Gaur A."/>
            <person name="Gupta V."/>
            <person name="Kumar D."/>
            <person name="Ravi V."/>
            <person name="Vij S."/>
            <person name="Kapur A."/>
            <person name="Khurana P."/>
            <person name="Khurana P."/>
            <person name="Khurana J.P."/>
            <person name="Tyagi A.K."/>
            <person name="Gaikwad K."/>
            <person name="Singh A."/>
            <person name="Dalal V."/>
            <person name="Srivastava S."/>
            <person name="Dixit A."/>
            <person name="Pal A.K."/>
            <person name="Ghazi I.A."/>
            <person name="Yadav M."/>
            <person name="Pandit A."/>
            <person name="Bhargava A."/>
            <person name="Sureshbabu K."/>
            <person name="Batra K."/>
            <person name="Sharma T.R."/>
            <person name="Mohapatra T."/>
            <person name="Singh N.K."/>
            <person name="Messing J."/>
            <person name="Nelson A.B."/>
            <person name="Fuks G."/>
            <person name="Kavchok S."/>
            <person name="Keizer G."/>
            <person name="Linton E."/>
            <person name="Llaca V."/>
            <person name="Song R."/>
            <person name="Tanyolac B."/>
            <person name="Young S."/>
            <person name="Ho-Il K."/>
            <person name="Hahn J.H."/>
            <person name="Sangsakoo G."/>
            <person name="Vanavichit A."/>
            <person name="de Mattos Luiz.A.T."/>
            <person name="Zimmer P.D."/>
            <person name="Malone G."/>
            <person name="Dellagostin O."/>
            <person name="de Oliveira A.C."/>
            <person name="Bevan M."/>
            <person name="Bancroft I."/>
            <person name="Minx P."/>
            <person name="Cordum H."/>
            <person name="Wilson R."/>
            <person name="Cheng Z."/>
            <person name="Jin W."/>
            <person name="Jiang J."/>
            <person name="Leong S.A."/>
            <person name="Iwama H."/>
            <person name="Gojobori T."/>
            <person name="Itoh T."/>
            <person name="Niimura Y."/>
            <person name="Fujii Y."/>
            <person name="Habara T."/>
            <person name="Sakai H."/>
            <person name="Sato Y."/>
            <person name="Wilson G."/>
            <person name="Kumar K."/>
            <person name="McCouch S."/>
            <person name="Juretic N."/>
            <person name="Hoen D."/>
            <person name="Wright S."/>
            <person name="Bruskiewich R."/>
            <person name="Bureau T."/>
            <person name="Miyao A."/>
            <person name="Hirochika H."/>
            <person name="Nishikawa T."/>
            <person name="Kadowaki K."/>
            <person name="Sugiura M."/>
            <person name="Burr B."/>
            <person name="Sasaki T."/>
        </authorList>
    </citation>
    <scope>NUCLEOTIDE SEQUENCE [LARGE SCALE GENOMIC DNA]</scope>
    <source>
        <strain evidence="3">cv. Nipponbare</strain>
    </source>
</reference>
<evidence type="ECO:0000313" key="2">
    <source>
        <dbReference type="EMBL" id="CAE04643.1"/>
    </source>
</evidence>
<dbReference type="iPTMnet" id="Q7XMF7"/>
<dbReference type="AlphaFoldDB" id="Q7XMF7"/>
<evidence type="ECO:0000256" key="1">
    <source>
        <dbReference type="SAM" id="MobiDB-lite"/>
    </source>
</evidence>
<dbReference type="PANTHER" id="PTHR47481:SF31">
    <property type="entry name" value="OS01G0873500 PROTEIN"/>
    <property type="match status" value="1"/>
</dbReference>
<protein>
    <submittedName>
        <fullName evidence="2">OSJNBa0028I23.25 protein</fullName>
    </submittedName>
</protein>
<organism evidence="2 3">
    <name type="scientific">Oryza sativa subsp. japonica</name>
    <name type="common">Rice</name>
    <dbReference type="NCBI Taxonomy" id="39947"/>
    <lineage>
        <taxon>Eukaryota</taxon>
        <taxon>Viridiplantae</taxon>
        <taxon>Streptophyta</taxon>
        <taxon>Embryophyta</taxon>
        <taxon>Tracheophyta</taxon>
        <taxon>Spermatophyta</taxon>
        <taxon>Magnoliopsida</taxon>
        <taxon>Liliopsida</taxon>
        <taxon>Poales</taxon>
        <taxon>Poaceae</taxon>
        <taxon>BOP clade</taxon>
        <taxon>Oryzoideae</taxon>
        <taxon>Oryzeae</taxon>
        <taxon>Oryzinae</taxon>
        <taxon>Oryza</taxon>
        <taxon>Oryza sativa</taxon>
    </lineage>
</organism>
<evidence type="ECO:0000313" key="3">
    <source>
        <dbReference type="Proteomes" id="UP000000763"/>
    </source>
</evidence>
<dbReference type="Proteomes" id="UP000000763">
    <property type="component" value="Chromosome 4"/>
</dbReference>
<dbReference type="PANTHER" id="PTHR47481">
    <property type="match status" value="1"/>
</dbReference>
<name>Q7XMF7_ORYSJ</name>
<gene>
    <name evidence="2" type="primary">OSJNBa0028I23.25</name>
</gene>
<dbReference type="EMBL" id="AL662944">
    <property type="protein sequence ID" value="CAE04643.1"/>
    <property type="molecule type" value="Genomic_DNA"/>
</dbReference>
<reference evidence="3" key="2">
    <citation type="journal article" date="2008" name="Nucleic Acids Res.">
        <title>The rice annotation project database (RAP-DB): 2008 update.</title>
        <authorList>
            <consortium name="The rice annotation project (RAP)"/>
        </authorList>
    </citation>
    <scope>GENOME REANNOTATION</scope>
    <source>
        <strain evidence="3">cv. Nipponbare</strain>
    </source>
</reference>
<feature type="compositionally biased region" description="Low complexity" evidence="1">
    <location>
        <begin position="330"/>
        <end position="339"/>
    </location>
</feature>
<accession>Q7XMF7</accession>
<dbReference type="Pfam" id="PF14223">
    <property type="entry name" value="Retrotran_gag_2"/>
    <property type="match status" value="1"/>
</dbReference>